<reference evidence="1 2" key="1">
    <citation type="journal article" date="2018" name="Sci. Rep.">
        <title>Genomic signatures of local adaptation to the degree of environmental predictability in rotifers.</title>
        <authorList>
            <person name="Franch-Gras L."/>
            <person name="Hahn C."/>
            <person name="Garcia-Roger E.M."/>
            <person name="Carmona M.J."/>
            <person name="Serra M."/>
            <person name="Gomez A."/>
        </authorList>
    </citation>
    <scope>NUCLEOTIDE SEQUENCE [LARGE SCALE GENOMIC DNA]</scope>
    <source>
        <strain evidence="1">HYR1</strain>
    </source>
</reference>
<organism evidence="1 2">
    <name type="scientific">Brachionus plicatilis</name>
    <name type="common">Marine rotifer</name>
    <name type="synonym">Brachionus muelleri</name>
    <dbReference type="NCBI Taxonomy" id="10195"/>
    <lineage>
        <taxon>Eukaryota</taxon>
        <taxon>Metazoa</taxon>
        <taxon>Spiralia</taxon>
        <taxon>Gnathifera</taxon>
        <taxon>Rotifera</taxon>
        <taxon>Eurotatoria</taxon>
        <taxon>Monogononta</taxon>
        <taxon>Pseudotrocha</taxon>
        <taxon>Ploima</taxon>
        <taxon>Brachionidae</taxon>
        <taxon>Brachionus</taxon>
    </lineage>
</organism>
<dbReference type="AlphaFoldDB" id="A0A3M7R1P2"/>
<sequence>MKNRATNQKSKFKKNKILKVTSFDFFIFSVNPYQFTNQRLVLREVSFLVKNLEGNSKLF</sequence>
<protein>
    <submittedName>
        <fullName evidence="1">Uncharacterized protein</fullName>
    </submittedName>
</protein>
<dbReference type="Proteomes" id="UP000276133">
    <property type="component" value="Unassembled WGS sequence"/>
</dbReference>
<gene>
    <name evidence="1" type="ORF">BpHYR1_023940</name>
</gene>
<proteinExistence type="predicted"/>
<name>A0A3M7R1P2_BRAPC</name>
<accession>A0A3M7R1P2</accession>
<evidence type="ECO:0000313" key="1">
    <source>
        <dbReference type="EMBL" id="RNA17281.1"/>
    </source>
</evidence>
<keyword evidence="2" id="KW-1185">Reference proteome</keyword>
<dbReference type="EMBL" id="REGN01004477">
    <property type="protein sequence ID" value="RNA17281.1"/>
    <property type="molecule type" value="Genomic_DNA"/>
</dbReference>
<comment type="caution">
    <text evidence="1">The sequence shown here is derived from an EMBL/GenBank/DDBJ whole genome shotgun (WGS) entry which is preliminary data.</text>
</comment>
<evidence type="ECO:0000313" key="2">
    <source>
        <dbReference type="Proteomes" id="UP000276133"/>
    </source>
</evidence>